<dbReference type="EMBL" id="KN822228">
    <property type="protein sequence ID" value="KIM52032.1"/>
    <property type="molecule type" value="Genomic_DNA"/>
</dbReference>
<dbReference type="SUPFAM" id="SSF50630">
    <property type="entry name" value="Acid proteases"/>
    <property type="match status" value="1"/>
</dbReference>
<dbReference type="CDD" id="cd05471">
    <property type="entry name" value="pepsin_like"/>
    <property type="match status" value="1"/>
</dbReference>
<evidence type="ECO:0000313" key="7">
    <source>
        <dbReference type="Proteomes" id="UP000053989"/>
    </source>
</evidence>
<comment type="similarity">
    <text evidence="1 3">Belongs to the peptidase A1 family.</text>
</comment>
<dbReference type="PANTHER" id="PTHR47966">
    <property type="entry name" value="BETA-SITE APP-CLEAVING ENZYME, ISOFORM A-RELATED"/>
    <property type="match status" value="1"/>
</dbReference>
<dbReference type="OrthoDB" id="660550at2759"/>
<organism evidence="6 7">
    <name type="scientific">Scleroderma citrinum Foug A</name>
    <dbReference type="NCBI Taxonomy" id="1036808"/>
    <lineage>
        <taxon>Eukaryota</taxon>
        <taxon>Fungi</taxon>
        <taxon>Dikarya</taxon>
        <taxon>Basidiomycota</taxon>
        <taxon>Agaricomycotina</taxon>
        <taxon>Agaricomycetes</taxon>
        <taxon>Agaricomycetidae</taxon>
        <taxon>Boletales</taxon>
        <taxon>Sclerodermatineae</taxon>
        <taxon>Sclerodermataceae</taxon>
        <taxon>Scleroderma</taxon>
    </lineage>
</organism>
<dbReference type="InterPro" id="IPR001969">
    <property type="entry name" value="Aspartic_peptidase_AS"/>
</dbReference>
<keyword evidence="3" id="KW-0645">Protease</keyword>
<dbReference type="InterPro" id="IPR001461">
    <property type="entry name" value="Aspartic_peptidase_A1"/>
</dbReference>
<evidence type="ECO:0000256" key="4">
    <source>
        <dbReference type="SAM" id="MobiDB-lite"/>
    </source>
</evidence>
<feature type="compositionally biased region" description="Polar residues" evidence="4">
    <location>
        <begin position="61"/>
        <end position="76"/>
    </location>
</feature>
<dbReference type="PANTHER" id="PTHR47966:SF51">
    <property type="entry name" value="BETA-SITE APP-CLEAVING ENZYME, ISOFORM A-RELATED"/>
    <property type="match status" value="1"/>
</dbReference>
<dbReference type="HOGENOM" id="CLU_038846_0_0_1"/>
<feature type="region of interest" description="Disordered" evidence="4">
    <location>
        <begin position="56"/>
        <end position="80"/>
    </location>
</feature>
<dbReference type="GO" id="GO:0006508">
    <property type="term" value="P:proteolysis"/>
    <property type="evidence" value="ECO:0007669"/>
    <property type="project" value="UniProtKB-KW"/>
</dbReference>
<evidence type="ECO:0000259" key="5">
    <source>
        <dbReference type="PROSITE" id="PS51767"/>
    </source>
</evidence>
<dbReference type="AlphaFoldDB" id="A0A0C2ZGT3"/>
<dbReference type="Gene3D" id="2.40.70.10">
    <property type="entry name" value="Acid Proteases"/>
    <property type="match status" value="3"/>
</dbReference>
<sequence length="382" mass="40901">MSHVIVRNAPFATGLRAAQNGARELLQRDRARAAKLLAGVSPHGPQAFLESFRHRRHHGETGTSASPAHGSTQTPGSVDVTDAGVTYTMSVGVGSPPTTYNLLIDTGSSNTWVGAHKAYHPSRTSQSTGNTVDVSYGSGRMSGEEYFSSRIGPVDLTQNTVSNTSEVPTVTDNLYNQGTIHTGSLGIFYEPSSTEGVRNGEITFGGADESKFTGEINYVPITSTTPAANYWGIDQTITYGQNTPLLRDSAGIVDTGTTLLLLATDAFDAYQEATGAVLDETTGLLTITQEQYDALQSLFFYIGGVTYEFTPNAQIWPRALNTVLGGDPDQIYLIACDLQSPTGSGLDFINGFGWLQRFYTVYDTTNARVGIAMTPFTNAETN</sequence>
<dbReference type="STRING" id="1036808.A0A0C2ZGT3"/>
<evidence type="ECO:0000256" key="3">
    <source>
        <dbReference type="RuleBase" id="RU000454"/>
    </source>
</evidence>
<dbReference type="PROSITE" id="PS51767">
    <property type="entry name" value="PEPTIDASE_A1"/>
    <property type="match status" value="1"/>
</dbReference>
<gene>
    <name evidence="6" type="ORF">SCLCIDRAFT_1165005</name>
</gene>
<dbReference type="PROSITE" id="PS00141">
    <property type="entry name" value="ASP_PROTEASE"/>
    <property type="match status" value="2"/>
</dbReference>
<dbReference type="InterPro" id="IPR021109">
    <property type="entry name" value="Peptidase_aspartic_dom_sf"/>
</dbReference>
<feature type="domain" description="Peptidase A1" evidence="5">
    <location>
        <begin position="87"/>
        <end position="372"/>
    </location>
</feature>
<name>A0A0C2ZGT3_9AGAM</name>
<dbReference type="InParanoid" id="A0A0C2ZGT3"/>
<keyword evidence="7" id="KW-1185">Reference proteome</keyword>
<protein>
    <recommendedName>
        <fullName evidence="5">Peptidase A1 domain-containing protein</fullName>
    </recommendedName>
</protein>
<dbReference type="InterPro" id="IPR033121">
    <property type="entry name" value="PEPTIDASE_A1"/>
</dbReference>
<evidence type="ECO:0000256" key="1">
    <source>
        <dbReference type="ARBA" id="ARBA00007447"/>
    </source>
</evidence>
<dbReference type="PRINTS" id="PR00792">
    <property type="entry name" value="PEPSIN"/>
</dbReference>
<evidence type="ECO:0000313" key="6">
    <source>
        <dbReference type="EMBL" id="KIM52032.1"/>
    </source>
</evidence>
<dbReference type="Proteomes" id="UP000053989">
    <property type="component" value="Unassembled WGS sequence"/>
</dbReference>
<reference evidence="7" key="2">
    <citation type="submission" date="2015-01" db="EMBL/GenBank/DDBJ databases">
        <title>Evolutionary Origins and Diversification of the Mycorrhizal Mutualists.</title>
        <authorList>
            <consortium name="DOE Joint Genome Institute"/>
            <consortium name="Mycorrhizal Genomics Consortium"/>
            <person name="Kohler A."/>
            <person name="Kuo A."/>
            <person name="Nagy L.G."/>
            <person name="Floudas D."/>
            <person name="Copeland A."/>
            <person name="Barry K.W."/>
            <person name="Cichocki N."/>
            <person name="Veneault-Fourrey C."/>
            <person name="LaButti K."/>
            <person name="Lindquist E.A."/>
            <person name="Lipzen A."/>
            <person name="Lundell T."/>
            <person name="Morin E."/>
            <person name="Murat C."/>
            <person name="Riley R."/>
            <person name="Ohm R."/>
            <person name="Sun H."/>
            <person name="Tunlid A."/>
            <person name="Henrissat B."/>
            <person name="Grigoriev I.V."/>
            <person name="Hibbett D.S."/>
            <person name="Martin F."/>
        </authorList>
    </citation>
    <scope>NUCLEOTIDE SEQUENCE [LARGE SCALE GENOMIC DNA]</scope>
    <source>
        <strain evidence="7">Foug A</strain>
    </source>
</reference>
<evidence type="ECO:0000256" key="2">
    <source>
        <dbReference type="ARBA" id="ARBA00022750"/>
    </source>
</evidence>
<reference evidence="6 7" key="1">
    <citation type="submission" date="2014-04" db="EMBL/GenBank/DDBJ databases">
        <authorList>
            <consortium name="DOE Joint Genome Institute"/>
            <person name="Kuo A."/>
            <person name="Kohler A."/>
            <person name="Nagy L.G."/>
            <person name="Floudas D."/>
            <person name="Copeland A."/>
            <person name="Barry K.W."/>
            <person name="Cichocki N."/>
            <person name="Veneault-Fourrey C."/>
            <person name="LaButti K."/>
            <person name="Lindquist E.A."/>
            <person name="Lipzen A."/>
            <person name="Lundell T."/>
            <person name="Morin E."/>
            <person name="Murat C."/>
            <person name="Sun H."/>
            <person name="Tunlid A."/>
            <person name="Henrissat B."/>
            <person name="Grigoriev I.V."/>
            <person name="Hibbett D.S."/>
            <person name="Martin F."/>
            <person name="Nordberg H.P."/>
            <person name="Cantor M.N."/>
            <person name="Hua S.X."/>
        </authorList>
    </citation>
    <scope>NUCLEOTIDE SEQUENCE [LARGE SCALE GENOMIC DNA]</scope>
    <source>
        <strain evidence="6 7">Foug A</strain>
    </source>
</reference>
<accession>A0A0C2ZGT3</accession>
<dbReference type="GO" id="GO:0004190">
    <property type="term" value="F:aspartic-type endopeptidase activity"/>
    <property type="evidence" value="ECO:0007669"/>
    <property type="project" value="UniProtKB-KW"/>
</dbReference>
<keyword evidence="3" id="KW-0378">Hydrolase</keyword>
<keyword evidence="2 3" id="KW-0064">Aspartyl protease</keyword>
<dbReference type="InterPro" id="IPR034164">
    <property type="entry name" value="Pepsin-like_dom"/>
</dbReference>
<proteinExistence type="inferred from homology"/>
<dbReference type="Pfam" id="PF00026">
    <property type="entry name" value="Asp"/>
    <property type="match status" value="2"/>
</dbReference>